<evidence type="ECO:0000313" key="2">
    <source>
        <dbReference type="EMBL" id="KGJ93810.1"/>
    </source>
</evidence>
<accession>A0A099KUD7</accession>
<dbReference type="Proteomes" id="UP000029868">
    <property type="component" value="Unassembled WGS sequence"/>
</dbReference>
<keyword evidence="1" id="KW-1133">Transmembrane helix</keyword>
<keyword evidence="1" id="KW-0812">Transmembrane</keyword>
<organism evidence="2 3">
    <name type="scientific">Colwellia psychrerythraea</name>
    <name type="common">Vibrio psychroerythus</name>
    <dbReference type="NCBI Taxonomy" id="28229"/>
    <lineage>
        <taxon>Bacteria</taxon>
        <taxon>Pseudomonadati</taxon>
        <taxon>Pseudomonadota</taxon>
        <taxon>Gammaproteobacteria</taxon>
        <taxon>Alteromonadales</taxon>
        <taxon>Colwelliaceae</taxon>
        <taxon>Colwellia</taxon>
    </lineage>
</organism>
<name>A0A099KUD7_COLPS</name>
<keyword evidence="1" id="KW-0472">Membrane</keyword>
<reference evidence="2 3" key="1">
    <citation type="submission" date="2014-08" db="EMBL/GenBank/DDBJ databases">
        <title>Genomic and Phenotypic Diversity of Colwellia psychrerythraea strains from Disparate Marine Basins.</title>
        <authorList>
            <person name="Techtmann S.M."/>
            <person name="Stelling S.C."/>
            <person name="Utturkar S.M."/>
            <person name="Alshibli N."/>
            <person name="Harris A."/>
            <person name="Brown S.D."/>
            <person name="Hazen T.C."/>
        </authorList>
    </citation>
    <scope>NUCLEOTIDE SEQUENCE [LARGE SCALE GENOMIC DNA]</scope>
    <source>
        <strain evidence="2 3">GAB14E</strain>
    </source>
</reference>
<gene>
    <name evidence="2" type="ORF">GAB14E_2365</name>
</gene>
<comment type="caution">
    <text evidence="2">The sequence shown here is derived from an EMBL/GenBank/DDBJ whole genome shotgun (WGS) entry which is preliminary data.</text>
</comment>
<evidence type="ECO:0000256" key="1">
    <source>
        <dbReference type="SAM" id="Phobius"/>
    </source>
</evidence>
<dbReference type="EMBL" id="JQEC01000021">
    <property type="protein sequence ID" value="KGJ93810.1"/>
    <property type="molecule type" value="Genomic_DNA"/>
</dbReference>
<sequence length="126" mass="14768">MEISKIKHRKVIETTLKVYYKKFIYSESSLIKINCKLVSANLGIDERIYRHLIEYHYNKKFGMKNNEGKTIDIFTLKKEYMYVNYPLLVSINADLQLENNKFLLPIWISSAALVVAAIGVWVKFTT</sequence>
<feature type="transmembrane region" description="Helical" evidence="1">
    <location>
        <begin position="102"/>
        <end position="122"/>
    </location>
</feature>
<evidence type="ECO:0000313" key="3">
    <source>
        <dbReference type="Proteomes" id="UP000029868"/>
    </source>
</evidence>
<dbReference type="PATRIC" id="fig|28229.3.peg.1989"/>
<dbReference type="AlphaFoldDB" id="A0A099KUD7"/>
<dbReference type="RefSeq" id="WP_033082044.1">
    <property type="nucleotide sequence ID" value="NZ_JQEC01000021.1"/>
</dbReference>
<proteinExistence type="predicted"/>
<protein>
    <submittedName>
        <fullName evidence="2">Uncharacterized protein</fullName>
    </submittedName>
</protein>